<dbReference type="GO" id="GO:0004518">
    <property type="term" value="F:nuclease activity"/>
    <property type="evidence" value="ECO:0007669"/>
    <property type="project" value="UniProtKB-KW"/>
</dbReference>
<keyword evidence="4" id="KW-1185">Reference proteome</keyword>
<keyword evidence="2" id="KW-0378">Hydrolase</keyword>
<reference evidence="3" key="1">
    <citation type="submission" date="2021-01" db="EMBL/GenBank/DDBJ databases">
        <title>Draft genome sequence of Acholeplasmataceae bacterium strain Mahy22.</title>
        <authorList>
            <person name="Watanabe M."/>
            <person name="Kojima H."/>
            <person name="Fukui M."/>
        </authorList>
    </citation>
    <scope>NUCLEOTIDE SEQUENCE</scope>
    <source>
        <strain evidence="3">Mahy22</strain>
    </source>
</reference>
<name>A0A7U9XV60_9MOLU</name>
<dbReference type="EMBL" id="AP024412">
    <property type="protein sequence ID" value="BCR36391.1"/>
    <property type="molecule type" value="Genomic_DNA"/>
</dbReference>
<gene>
    <name evidence="3" type="ORF">MPAN_012840</name>
</gene>
<protein>
    <recommendedName>
        <fullName evidence="5">Endonuclease I</fullName>
    </recommendedName>
</protein>
<dbReference type="KEGG" id="manr:MPAN_012840"/>
<sequence length="320" mass="36572">MAKRRSVAKKQKSFLYIILVIIIAIGYYAYGLIDTAENANYSVDQNSDGYYYYTYVSNQDYYDGTNDLIGNNLKNELHDIINQDLERASYAEAKDFLAISDLSLTDSSKIYNVYDSTLVPTIWDEGVSWNREHVWPNSRLGLDRVNESNRTIASDLHNLRACTPGVNSSRSDRFYSAGSGEYTTTDDGGFYPGDDHKGDVARIILYMAVMYDQLILTDDLDALLDESDHYTPAGARMGQLNLLLKWHKQDPVDAFEQQRNQAIYEAQGNRNPFIDKPEFVHLIWENKTIGDLLNPDEPVSFQYAPIIQMIKENENDTYII</sequence>
<evidence type="ECO:0000313" key="3">
    <source>
        <dbReference type="EMBL" id="BCR36391.1"/>
    </source>
</evidence>
<dbReference type="PANTHER" id="PTHR33607:SF2">
    <property type="entry name" value="ENDONUCLEASE-1"/>
    <property type="match status" value="1"/>
</dbReference>
<evidence type="ECO:0000313" key="4">
    <source>
        <dbReference type="Proteomes" id="UP000620133"/>
    </source>
</evidence>
<proteinExistence type="predicted"/>
<evidence type="ECO:0000256" key="1">
    <source>
        <dbReference type="ARBA" id="ARBA00022722"/>
    </source>
</evidence>
<dbReference type="AlphaFoldDB" id="A0A7U9XV60"/>
<dbReference type="InterPro" id="IPR044925">
    <property type="entry name" value="His-Me_finger_sf"/>
</dbReference>
<evidence type="ECO:0008006" key="5">
    <source>
        <dbReference type="Google" id="ProtNLM"/>
    </source>
</evidence>
<organism evidence="3 4">
    <name type="scientific">Mariniplasma anaerobium</name>
    <dbReference type="NCBI Taxonomy" id="2735436"/>
    <lineage>
        <taxon>Bacteria</taxon>
        <taxon>Bacillati</taxon>
        <taxon>Mycoplasmatota</taxon>
        <taxon>Mollicutes</taxon>
        <taxon>Acholeplasmatales</taxon>
        <taxon>Acholeplasmataceae</taxon>
        <taxon>Mariniplasma</taxon>
    </lineage>
</organism>
<dbReference type="PANTHER" id="PTHR33607">
    <property type="entry name" value="ENDONUCLEASE-1"/>
    <property type="match status" value="1"/>
</dbReference>
<accession>A0A7U9XV60</accession>
<dbReference type="Pfam" id="PF04231">
    <property type="entry name" value="Endonuclease_1"/>
    <property type="match status" value="1"/>
</dbReference>
<dbReference type="Proteomes" id="UP000620133">
    <property type="component" value="Chromosome"/>
</dbReference>
<dbReference type="RefSeq" id="WP_176238796.1">
    <property type="nucleotide sequence ID" value="NZ_AP024412.1"/>
</dbReference>
<dbReference type="SUPFAM" id="SSF54060">
    <property type="entry name" value="His-Me finger endonucleases"/>
    <property type="match status" value="1"/>
</dbReference>
<dbReference type="GO" id="GO:0016787">
    <property type="term" value="F:hydrolase activity"/>
    <property type="evidence" value="ECO:0007669"/>
    <property type="project" value="UniProtKB-KW"/>
</dbReference>
<evidence type="ECO:0000256" key="2">
    <source>
        <dbReference type="ARBA" id="ARBA00022801"/>
    </source>
</evidence>
<keyword evidence="1" id="KW-0540">Nuclease</keyword>
<dbReference type="InterPro" id="IPR007346">
    <property type="entry name" value="Endonuclease-I"/>
</dbReference>